<gene>
    <name evidence="1" type="ORF">MRB53_000131</name>
</gene>
<accession>A0ACC2MNA3</accession>
<comment type="caution">
    <text evidence="1">The sequence shown here is derived from an EMBL/GenBank/DDBJ whole genome shotgun (WGS) entry which is preliminary data.</text>
</comment>
<dbReference type="EMBL" id="CM056809">
    <property type="protein sequence ID" value="KAJ8647108.1"/>
    <property type="molecule type" value="Genomic_DNA"/>
</dbReference>
<dbReference type="Proteomes" id="UP001234297">
    <property type="component" value="Chromosome 1"/>
</dbReference>
<reference evidence="1 2" key="1">
    <citation type="journal article" date="2022" name="Hortic Res">
        <title>A haplotype resolved chromosomal level avocado genome allows analysis of novel avocado genes.</title>
        <authorList>
            <person name="Nath O."/>
            <person name="Fletcher S.J."/>
            <person name="Hayward A."/>
            <person name="Shaw L.M."/>
            <person name="Masouleh A.K."/>
            <person name="Furtado A."/>
            <person name="Henry R.J."/>
            <person name="Mitter N."/>
        </authorList>
    </citation>
    <scope>NUCLEOTIDE SEQUENCE [LARGE SCALE GENOMIC DNA]</scope>
    <source>
        <strain evidence="2">cv. Hass</strain>
    </source>
</reference>
<protein>
    <submittedName>
        <fullName evidence="1">Uncharacterized protein</fullName>
    </submittedName>
</protein>
<sequence length="77" mass="8673">MADIALLVVEEFERRKSLEKERGVQEVTLESCFSVLVRGVKDLDLMKEGNKQFEFVRRILEAKSDIGLAAINGVFSA</sequence>
<name>A0ACC2MNA3_PERAE</name>
<evidence type="ECO:0000313" key="1">
    <source>
        <dbReference type="EMBL" id="KAJ8647108.1"/>
    </source>
</evidence>
<organism evidence="1 2">
    <name type="scientific">Persea americana</name>
    <name type="common">Avocado</name>
    <dbReference type="NCBI Taxonomy" id="3435"/>
    <lineage>
        <taxon>Eukaryota</taxon>
        <taxon>Viridiplantae</taxon>
        <taxon>Streptophyta</taxon>
        <taxon>Embryophyta</taxon>
        <taxon>Tracheophyta</taxon>
        <taxon>Spermatophyta</taxon>
        <taxon>Magnoliopsida</taxon>
        <taxon>Magnoliidae</taxon>
        <taxon>Laurales</taxon>
        <taxon>Lauraceae</taxon>
        <taxon>Persea</taxon>
    </lineage>
</organism>
<keyword evidence="2" id="KW-1185">Reference proteome</keyword>
<evidence type="ECO:0000313" key="2">
    <source>
        <dbReference type="Proteomes" id="UP001234297"/>
    </source>
</evidence>
<proteinExistence type="predicted"/>